<protein>
    <submittedName>
        <fullName evidence="2">Uncharacterized protein</fullName>
    </submittedName>
</protein>
<evidence type="ECO:0000256" key="1">
    <source>
        <dbReference type="SAM" id="Phobius"/>
    </source>
</evidence>
<feature type="transmembrane region" description="Helical" evidence="1">
    <location>
        <begin position="6"/>
        <end position="25"/>
    </location>
</feature>
<evidence type="ECO:0000313" key="2">
    <source>
        <dbReference type="EMBL" id="CAG6670570.1"/>
    </source>
</evidence>
<reference evidence="2" key="1">
    <citation type="submission" date="2021-05" db="EMBL/GenBank/DDBJ databases">
        <authorList>
            <person name="Alioto T."/>
            <person name="Alioto T."/>
            <person name="Gomez Garrido J."/>
        </authorList>
    </citation>
    <scope>NUCLEOTIDE SEQUENCE</scope>
</reference>
<keyword evidence="1" id="KW-0472">Membrane</keyword>
<dbReference type="EMBL" id="HBUF01223663">
    <property type="protein sequence ID" value="CAG6670570.1"/>
    <property type="molecule type" value="Transcribed_RNA"/>
</dbReference>
<accession>A0A8D8SIQ2</accession>
<proteinExistence type="predicted"/>
<organism evidence="2">
    <name type="scientific">Cacopsylla melanoneura</name>
    <dbReference type="NCBI Taxonomy" id="428564"/>
    <lineage>
        <taxon>Eukaryota</taxon>
        <taxon>Metazoa</taxon>
        <taxon>Ecdysozoa</taxon>
        <taxon>Arthropoda</taxon>
        <taxon>Hexapoda</taxon>
        <taxon>Insecta</taxon>
        <taxon>Pterygota</taxon>
        <taxon>Neoptera</taxon>
        <taxon>Paraneoptera</taxon>
        <taxon>Hemiptera</taxon>
        <taxon>Sternorrhyncha</taxon>
        <taxon>Psylloidea</taxon>
        <taxon>Psyllidae</taxon>
        <taxon>Psyllinae</taxon>
        <taxon>Cacopsylla</taxon>
    </lineage>
</organism>
<keyword evidence="1" id="KW-1133">Transmembrane helix</keyword>
<sequence>MLVKVFLVLVTMLCVSVCLLFSDLVERIFLLTRSMIRTFSHRKHTQSLTNIFTISTRRKILLRKVPINNNKKYIATGFELTLNSSVGSGIRHPLLSSLSPHC</sequence>
<name>A0A8D8SIQ2_9HEMI</name>
<keyword evidence="1" id="KW-0812">Transmembrane</keyword>
<dbReference type="AlphaFoldDB" id="A0A8D8SIQ2"/>